<dbReference type="Gene3D" id="2.40.50.90">
    <property type="match status" value="5"/>
</dbReference>
<dbReference type="Pfam" id="PF00565">
    <property type="entry name" value="SNase"/>
    <property type="match status" value="4"/>
</dbReference>
<dbReference type="InterPro" id="IPR016685">
    <property type="entry name" value="Silence_cplx_Nase-comp_TudorSN"/>
</dbReference>
<dbReference type="GO" id="GO:0003723">
    <property type="term" value="F:RNA binding"/>
    <property type="evidence" value="ECO:0007669"/>
    <property type="project" value="UniProtKB-UniRule"/>
</dbReference>
<feature type="domain" description="TNase-like" evidence="7">
    <location>
        <begin position="521"/>
        <end position="659"/>
    </location>
</feature>
<protein>
    <recommendedName>
        <fullName evidence="2">Staphylococcal nuclease domain-containing protein 1</fullName>
    </recommendedName>
</protein>
<gene>
    <name evidence="8" type="primary">EOG090X01F7</name>
</gene>
<feature type="domain" description="TNase-like" evidence="7">
    <location>
        <begin position="16"/>
        <end position="163"/>
    </location>
</feature>
<feature type="domain" description="TNase-like" evidence="7">
    <location>
        <begin position="341"/>
        <end position="492"/>
    </location>
</feature>
<dbReference type="InterPro" id="IPR035437">
    <property type="entry name" value="SNase_OB-fold_sf"/>
</dbReference>
<proteinExistence type="predicted"/>
<organism evidence="8">
    <name type="scientific">Evadne anonyx</name>
    <dbReference type="NCBI Taxonomy" id="141404"/>
    <lineage>
        <taxon>Eukaryota</taxon>
        <taxon>Metazoa</taxon>
        <taxon>Ecdysozoa</taxon>
        <taxon>Arthropoda</taxon>
        <taxon>Crustacea</taxon>
        <taxon>Branchiopoda</taxon>
        <taxon>Diplostraca</taxon>
        <taxon>Cladocera</taxon>
        <taxon>Onychopoda</taxon>
        <taxon>Podonidae</taxon>
        <taxon>Evadne</taxon>
    </lineage>
</organism>
<dbReference type="CDD" id="cd00175">
    <property type="entry name" value="SNc"/>
    <property type="match status" value="2"/>
</dbReference>
<dbReference type="PANTHER" id="PTHR12302:SF2">
    <property type="entry name" value="STAPHYLOCOCCAL NUCLEASE DOMAIN-CONTAINING PROTEIN 1"/>
    <property type="match status" value="1"/>
</dbReference>
<dbReference type="GO" id="GO:0031047">
    <property type="term" value="P:regulatory ncRNA-mediated gene silencing"/>
    <property type="evidence" value="ECO:0007669"/>
    <property type="project" value="UniProtKB-UniRule"/>
</dbReference>
<dbReference type="FunFam" id="2.40.50.90:FF:000001">
    <property type="entry name" value="Staphylococcal nuclease domain-containing protein"/>
    <property type="match status" value="1"/>
</dbReference>
<dbReference type="FunFam" id="2.40.50.90:FF:000005">
    <property type="entry name" value="Staphylococcal nuclease domain-containing protein"/>
    <property type="match status" value="1"/>
</dbReference>
<dbReference type="FunFam" id="2.40.50.90:FF:000003">
    <property type="entry name" value="Staphylococcal nuclease domain-containing protein"/>
    <property type="match status" value="1"/>
</dbReference>
<feature type="domain" description="TNase-like" evidence="7">
    <location>
        <begin position="190"/>
        <end position="328"/>
    </location>
</feature>
<feature type="domain" description="Tudor" evidence="6">
    <location>
        <begin position="729"/>
        <end position="786"/>
    </location>
</feature>
<dbReference type="SUPFAM" id="SSF63748">
    <property type="entry name" value="Tudor/PWWP/MBT"/>
    <property type="match status" value="1"/>
</dbReference>
<comment type="subcellular location">
    <subcellularLocation>
        <location evidence="1 5">Cytoplasm</location>
    </subcellularLocation>
</comment>
<evidence type="ECO:0000256" key="3">
    <source>
        <dbReference type="ARBA" id="ARBA00022490"/>
    </source>
</evidence>
<dbReference type="InterPro" id="IPR002999">
    <property type="entry name" value="Tudor"/>
</dbReference>
<reference evidence="8" key="1">
    <citation type="submission" date="2021-04" db="EMBL/GenBank/DDBJ databases">
        <authorList>
            <person name="Cornetti L."/>
        </authorList>
    </citation>
    <scope>NUCLEOTIDE SEQUENCE</scope>
</reference>
<dbReference type="GO" id="GO:0005634">
    <property type="term" value="C:nucleus"/>
    <property type="evidence" value="ECO:0007669"/>
    <property type="project" value="TreeGrafter"/>
</dbReference>
<sequence length="914" mass="101947">MTSQQQPAPQEKQPPQYFKGIVKLVLSGDSVIIRGQPKGGPPPERQLNLSGINAPRLGRRANNNADETKDEAYAWDAREFLRQKLVGKEVVFTVEYKVPSSGREYGILYLGKDAATGENVIESLISEGLVSVRQEGIRSSPELGHLVDLETAARAAGKGRWAATGMQEHIREIKWTVENPRQLVDKLKGKPVKAVVEHVRDGSTIRAYLLPDFYHVTLMVSGIRCPGFKLDSEGKPDPANTEALAEEAKFFTESRLLHRDVEIILESVNNNNFVGTIMHPNGNIAELLLREGFARCVDWSIAMVTGGAEKLRTAEKGAKEKRLRLWKSYTPSGPTISAKDKQLTGKVVEIVNADSLVLKLNDGTTKKIFLSSIRPPRLVEDKDSQVERKKGFRPLYDIPWMYEAREFLRKKLIGKKAEVTVDYVQPASEKFPEKTCCTVVYGGINVAEALVSKGYATVVRYRQDDDQRSSRYDELLNAEMKATKTAKGVHDKKEAPTHRVADLSGDIAKSKQFLPFLQRAGRSEAVVEFVASGSRLRLYIPRETCLVTFLLAGISCPRGTRPNLGSQPGVQEGEPFGDEALLFTKENCLQRQVEIEVESMDKGGNFIGWLWVDNQNHSIKLVEEGLSSVHFTAERSSHFRALSVAEENAKAKKLRMWKNYSGEKEVKVVTEEETVFERKTNYQTVVITEVTPELHFFVQKVDQGPALEQLMSQLRQELDTNPPLAGSYTPKKGDVCAAQFSDGEWYRAKVEKVAGAKVHLLYVDFGNREVTTAVKCATLPALYAGPSPYAHEYALACVALPKDADDIQEALTAFNEDTVDRQLLLNVEFKGLNLEYASLLTNETDVAQRKDIAKGLIADGLLCLESRREKRLQKMVAEYLAAQDAAKKSHLNIWRYGDITDDDANEFGVGGRRN</sequence>
<dbReference type="PROSITE" id="PS50830">
    <property type="entry name" value="TNASE_3"/>
    <property type="match status" value="4"/>
</dbReference>
<dbReference type="FunFam" id="2.30.30.140:FF:000018">
    <property type="entry name" value="Serine/threonine-protein kinase 31"/>
    <property type="match status" value="1"/>
</dbReference>
<dbReference type="PROSITE" id="PS50304">
    <property type="entry name" value="TUDOR"/>
    <property type="match status" value="1"/>
</dbReference>
<dbReference type="CDD" id="cd20433">
    <property type="entry name" value="Tudor_TDRD11"/>
    <property type="match status" value="1"/>
</dbReference>
<dbReference type="Pfam" id="PF00567">
    <property type="entry name" value="TUDOR"/>
    <property type="match status" value="1"/>
</dbReference>
<dbReference type="InterPro" id="IPR047386">
    <property type="entry name" value="Tudor_TDRD11"/>
</dbReference>
<dbReference type="SUPFAM" id="SSF50199">
    <property type="entry name" value="Staphylococcal nuclease"/>
    <property type="match status" value="5"/>
</dbReference>
<dbReference type="PANTHER" id="PTHR12302">
    <property type="entry name" value="EBNA2 BINDING PROTEIN P100"/>
    <property type="match status" value="1"/>
</dbReference>
<evidence type="ECO:0000256" key="2">
    <source>
        <dbReference type="ARBA" id="ARBA00017230"/>
    </source>
</evidence>
<dbReference type="GO" id="GO:0005829">
    <property type="term" value="C:cytosol"/>
    <property type="evidence" value="ECO:0007669"/>
    <property type="project" value="UniProtKB-UniRule"/>
</dbReference>
<dbReference type="FunFam" id="2.40.50.90:FF:000002">
    <property type="entry name" value="Staphylococcal nuclease domain-containing protein"/>
    <property type="match status" value="1"/>
</dbReference>
<dbReference type="GO" id="GO:0004518">
    <property type="term" value="F:nuclease activity"/>
    <property type="evidence" value="ECO:0007669"/>
    <property type="project" value="TreeGrafter"/>
</dbReference>
<dbReference type="Gene3D" id="2.30.30.140">
    <property type="match status" value="1"/>
</dbReference>
<keyword evidence="3 5" id="KW-0963">Cytoplasm</keyword>
<dbReference type="GO" id="GO:0031332">
    <property type="term" value="C:RNAi effector complex"/>
    <property type="evidence" value="ECO:0007669"/>
    <property type="project" value="InterPro"/>
</dbReference>
<evidence type="ECO:0000313" key="8">
    <source>
        <dbReference type="EMBL" id="CAG4642315.1"/>
    </source>
</evidence>
<dbReference type="InterPro" id="IPR016071">
    <property type="entry name" value="Staphylococal_nuclease_OB-fold"/>
</dbReference>
<dbReference type="SMART" id="SM00318">
    <property type="entry name" value="SNc"/>
    <property type="match status" value="4"/>
</dbReference>
<dbReference type="SMART" id="SM00333">
    <property type="entry name" value="TUDOR"/>
    <property type="match status" value="1"/>
</dbReference>
<evidence type="ECO:0000259" key="6">
    <source>
        <dbReference type="PROSITE" id="PS50304"/>
    </source>
</evidence>
<evidence type="ECO:0000256" key="1">
    <source>
        <dbReference type="ARBA" id="ARBA00004496"/>
    </source>
</evidence>
<dbReference type="FunFam" id="2.40.50.90:FF:000004">
    <property type="entry name" value="Staphylococcal nuclease domain-containing protein"/>
    <property type="match status" value="1"/>
</dbReference>
<evidence type="ECO:0000256" key="4">
    <source>
        <dbReference type="ARBA" id="ARBA00022737"/>
    </source>
</evidence>
<dbReference type="GO" id="GO:0006402">
    <property type="term" value="P:mRNA catabolic process"/>
    <property type="evidence" value="ECO:0007669"/>
    <property type="project" value="UniProtKB-UniRule"/>
</dbReference>
<evidence type="ECO:0000256" key="5">
    <source>
        <dbReference type="PIRNR" id="PIRNR017179"/>
    </source>
</evidence>
<dbReference type="EMBL" id="OC985660">
    <property type="protein sequence ID" value="CAG4642315.1"/>
    <property type="molecule type" value="Genomic_DNA"/>
</dbReference>
<dbReference type="AlphaFoldDB" id="A0A9N6WUC1"/>
<name>A0A9N6WUC1_9CRUS</name>
<keyword evidence="4" id="KW-0677">Repeat</keyword>
<accession>A0A9N6WUC1</accession>
<dbReference type="PIRSF" id="PIRSF017179">
    <property type="entry name" value="RISC-Tudor-SN"/>
    <property type="match status" value="1"/>
</dbReference>
<evidence type="ECO:0000259" key="7">
    <source>
        <dbReference type="PROSITE" id="PS50830"/>
    </source>
</evidence>